<keyword evidence="2" id="KW-0614">Plasmid</keyword>
<dbReference type="KEGG" id="mmc:Mmcs_5514"/>
<reference evidence="2" key="1">
    <citation type="submission" date="2006-06" db="EMBL/GenBank/DDBJ databases">
        <title>Complete sequence of plasmid of Mycobacterium sp. MCS.</title>
        <authorList>
            <consortium name="US DOE Joint Genome Institute"/>
            <person name="Copeland A."/>
            <person name="Lucas S."/>
            <person name="Lapidus A."/>
            <person name="Barry K."/>
            <person name="Detter J.C."/>
            <person name="Glavina del Rio T."/>
            <person name="Hammon N."/>
            <person name="Israni S."/>
            <person name="Dalin E."/>
            <person name="Tice H."/>
            <person name="Pitluck S."/>
            <person name="Martinez M."/>
            <person name="Schmutz J."/>
            <person name="Larimer F."/>
            <person name="Land M."/>
            <person name="Hauser L."/>
            <person name="Kyrpides N."/>
            <person name="Kim E."/>
            <person name="Miller C.D."/>
            <person name="Hughes J.E."/>
            <person name="Anderson A.J."/>
            <person name="Sims R.C."/>
            <person name="Richardson P."/>
        </authorList>
    </citation>
    <scope>NUCLEOTIDE SEQUENCE [LARGE SCALE GENOMIC DNA]</scope>
    <source>
        <strain evidence="2">MCS</strain>
        <plasmid evidence="2">Plasmid1</plasmid>
    </source>
</reference>
<feature type="region of interest" description="Disordered" evidence="1">
    <location>
        <begin position="1"/>
        <end position="22"/>
    </location>
</feature>
<name>A0A5Q5BT87_MYCSS</name>
<evidence type="ECO:0000256" key="1">
    <source>
        <dbReference type="SAM" id="MobiDB-lite"/>
    </source>
</evidence>
<protein>
    <submittedName>
        <fullName evidence="2">Uncharacterized protein</fullName>
    </submittedName>
</protein>
<geneLocation type="plasmid" evidence="2">
    <name>Plasmid1</name>
</geneLocation>
<organism evidence="2">
    <name type="scientific">Mycobacterium sp. (strain MCS)</name>
    <dbReference type="NCBI Taxonomy" id="164756"/>
    <lineage>
        <taxon>Bacteria</taxon>
        <taxon>Bacillati</taxon>
        <taxon>Actinomycetota</taxon>
        <taxon>Actinomycetes</taxon>
        <taxon>Mycobacteriales</taxon>
        <taxon>Mycobacteriaceae</taxon>
        <taxon>Mycobacterium</taxon>
    </lineage>
</organism>
<accession>A0A5Q5BT87</accession>
<feature type="region of interest" description="Disordered" evidence="1">
    <location>
        <begin position="56"/>
        <end position="89"/>
    </location>
</feature>
<gene>
    <name evidence="2" type="ordered locus">Mmcs_5514</name>
</gene>
<proteinExistence type="predicted"/>
<evidence type="ECO:0000313" key="2">
    <source>
        <dbReference type="EMBL" id="ABG11614.1"/>
    </source>
</evidence>
<dbReference type="AlphaFoldDB" id="A0A5Q5BT87"/>
<dbReference type="EMBL" id="CP000385">
    <property type="protein sequence ID" value="ABG11614.1"/>
    <property type="molecule type" value="Genomic_DNA"/>
</dbReference>
<feature type="compositionally biased region" description="Pro residues" evidence="1">
    <location>
        <begin position="10"/>
        <end position="21"/>
    </location>
</feature>
<sequence precursor="true">MPMSQQIYGNPPPPGYAPVPFPGNRRRRRWPAIVAAAAVGALVSSVLAAVVTAQTRDGEPATASGAPSTVTIAAPTPRSPAPLPTAQADRQTCQVGFKSTEAPTQSAADSLRQLPPGMKVLDAAVQNNPEWAAAVRRAGEYYKQAGAAQLAQIAPGTTPVLAESAHTLADALQLIGHAYVNFDPIAGDAYNIVVAASDQMTDLCTRLAP</sequence>